<keyword evidence="1" id="KW-0238">DNA-binding</keyword>
<protein>
    <submittedName>
        <fullName evidence="4">HTH-type transcriptional regulator SgrR</fullName>
    </submittedName>
</protein>
<name>A0ABN8E460_9VIBR</name>
<gene>
    <name evidence="4" type="primary">sgrR_3</name>
    <name evidence="4" type="ORF">VMF7928_02699</name>
</gene>
<proteinExistence type="predicted"/>
<evidence type="ECO:0000256" key="1">
    <source>
        <dbReference type="ARBA" id="ARBA00023125"/>
    </source>
</evidence>
<feature type="domain" description="Solute-binding protein family 5" evidence="2">
    <location>
        <begin position="166"/>
        <end position="307"/>
    </location>
</feature>
<dbReference type="InterPro" id="IPR025370">
    <property type="entry name" value="SgrR_HTH_N"/>
</dbReference>
<evidence type="ECO:0000313" key="5">
    <source>
        <dbReference type="Proteomes" id="UP000838748"/>
    </source>
</evidence>
<sequence>MHRPQLESQYIKLLNLFGNHQQKTTLSQISSALFCSTRHARNIIKDMQNRGWLLWSSQHGRGKKSTLKLFFNDFEFNELCVKSRVEQGRQAEAYSLIHQDEKSLEQFISRRFGYEVRNDKRVLRVPYYRSMPNLEPCSALRRSEMHLVRQVFNGLTAYNEEKQEVIGDIAFYWKQIDDLTWKFYLRPGVYFHNGKILDSADVVWSLKRCKDSSNVFDHLVEIKASDSLSVTIRLNQCDRKLPLLLSDISAMILPNKRAGISEFSSYPVGTGAFRVKANDEYHLQLQAFDRYFGFRSLIDEVDIVTIPYTQSHSTPISTDYFSQPGKKILSGWVDNSTINDDTSAFKETLIEQGAYFLIYDSRQPEFENPAIRNWFNEALQDCYLLSQLPLHERPYWMPAKSFMPDYWHTSVNSDRTGPTNDSFVLAYCTDHPEYQMFSEAIQHLLAQHNIRLTLKEIEYAQWSAGEVYADIWLGSVMIPEPRLWCCCKWLFDTPVVRCSLTGTDKNLLDQLQIKWVSGQISDEEVISQSLALGWVRPLFHHWLKLNCSTKAKGVKLNSLGWFDFKSIWLAED</sequence>
<dbReference type="InterPro" id="IPR000914">
    <property type="entry name" value="SBP_5_dom"/>
</dbReference>
<organism evidence="4 5">
    <name type="scientific">Vibrio marisflavi CECT 7928</name>
    <dbReference type="NCBI Taxonomy" id="634439"/>
    <lineage>
        <taxon>Bacteria</taxon>
        <taxon>Pseudomonadati</taxon>
        <taxon>Pseudomonadota</taxon>
        <taxon>Gammaproteobacteria</taxon>
        <taxon>Vibrionales</taxon>
        <taxon>Vibrionaceae</taxon>
        <taxon>Vibrio</taxon>
    </lineage>
</organism>
<dbReference type="Pfam" id="PF00496">
    <property type="entry name" value="SBP_bac_5"/>
    <property type="match status" value="1"/>
</dbReference>
<evidence type="ECO:0000259" key="3">
    <source>
        <dbReference type="Pfam" id="PF12793"/>
    </source>
</evidence>
<dbReference type="Pfam" id="PF12793">
    <property type="entry name" value="SgrR_N"/>
    <property type="match status" value="1"/>
</dbReference>
<feature type="domain" description="Transcriptional regulator SgrR N-terminal HTH" evidence="3">
    <location>
        <begin position="6"/>
        <end position="118"/>
    </location>
</feature>
<evidence type="ECO:0000313" key="4">
    <source>
        <dbReference type="EMBL" id="CAH0540254.1"/>
    </source>
</evidence>
<dbReference type="PANTHER" id="PTHR30290:SF72">
    <property type="entry name" value="HTH-TYPE TRANSCRIPTIONAL REGULATOR SGRR"/>
    <property type="match status" value="1"/>
</dbReference>
<accession>A0ABN8E460</accession>
<reference evidence="4" key="1">
    <citation type="submission" date="2021-11" db="EMBL/GenBank/DDBJ databases">
        <authorList>
            <person name="Rodrigo-Torres L."/>
            <person name="Arahal R. D."/>
            <person name="Lucena T."/>
        </authorList>
    </citation>
    <scope>NUCLEOTIDE SEQUENCE</scope>
    <source>
        <strain evidence="4">CECT 7928</strain>
    </source>
</reference>
<evidence type="ECO:0000259" key="2">
    <source>
        <dbReference type="Pfam" id="PF00496"/>
    </source>
</evidence>
<dbReference type="CDD" id="cd08507">
    <property type="entry name" value="PBP2_SgrR_like"/>
    <property type="match status" value="1"/>
</dbReference>
<dbReference type="SUPFAM" id="SSF53850">
    <property type="entry name" value="Periplasmic binding protein-like II"/>
    <property type="match status" value="1"/>
</dbReference>
<dbReference type="InterPro" id="IPR039424">
    <property type="entry name" value="SBP_5"/>
</dbReference>
<dbReference type="Gene3D" id="3.40.190.10">
    <property type="entry name" value="Periplasmic binding protein-like II"/>
    <property type="match status" value="1"/>
</dbReference>
<dbReference type="RefSeq" id="WP_237363567.1">
    <property type="nucleotide sequence ID" value="NZ_CAKLDM010000002.1"/>
</dbReference>
<keyword evidence="5" id="KW-1185">Reference proteome</keyword>
<dbReference type="PANTHER" id="PTHR30290">
    <property type="entry name" value="PERIPLASMIC BINDING COMPONENT OF ABC TRANSPORTER"/>
    <property type="match status" value="1"/>
</dbReference>
<dbReference type="Proteomes" id="UP000838748">
    <property type="component" value="Unassembled WGS sequence"/>
</dbReference>
<comment type="caution">
    <text evidence="4">The sequence shown here is derived from an EMBL/GenBank/DDBJ whole genome shotgun (WGS) entry which is preliminary data.</text>
</comment>
<dbReference type="EMBL" id="CAKLDM010000002">
    <property type="protein sequence ID" value="CAH0540254.1"/>
    <property type="molecule type" value="Genomic_DNA"/>
</dbReference>